<dbReference type="InterPro" id="IPR020271">
    <property type="entry name" value="Uncharacterised_MJ1172"/>
</dbReference>
<name>A0A9X1PEC7_9BACT</name>
<protein>
    <submittedName>
        <fullName evidence="1">Uncharacterized protein</fullName>
    </submittedName>
</protein>
<dbReference type="AlphaFoldDB" id="A0A9X1PEC7"/>
<organism evidence="1 2">
    <name type="scientific">Dyadobacter fanqingshengii</name>
    <dbReference type="NCBI Taxonomy" id="2906443"/>
    <lineage>
        <taxon>Bacteria</taxon>
        <taxon>Pseudomonadati</taxon>
        <taxon>Bacteroidota</taxon>
        <taxon>Cytophagia</taxon>
        <taxon>Cytophagales</taxon>
        <taxon>Spirosomataceae</taxon>
        <taxon>Dyadobacter</taxon>
    </lineage>
</organism>
<proteinExistence type="predicted"/>
<dbReference type="RefSeq" id="WP_234616199.1">
    <property type="nucleotide sequence ID" value="NZ_CP098806.1"/>
</dbReference>
<keyword evidence="2" id="KW-1185">Reference proteome</keyword>
<dbReference type="EMBL" id="JAJTTA010000006">
    <property type="protein sequence ID" value="MCF0043451.1"/>
    <property type="molecule type" value="Genomic_DNA"/>
</dbReference>
<evidence type="ECO:0000313" key="1">
    <source>
        <dbReference type="EMBL" id="MCF0043451.1"/>
    </source>
</evidence>
<sequence>MTTLLIKTEDEAILTAVKNLLKDFQVAFEEREESPYDPEFVKKIKQGRQDILEGKKFYNADFVAMVEEGEKQIKDGRTTELKEGENLWDLVTSK</sequence>
<reference evidence="1" key="1">
    <citation type="submission" date="2021-12" db="EMBL/GenBank/DDBJ databases">
        <title>Novel species in genus Dyadobacter.</title>
        <authorList>
            <person name="Ma C."/>
        </authorList>
    </citation>
    <scope>NUCLEOTIDE SEQUENCE</scope>
    <source>
        <strain evidence="1">CY399</strain>
    </source>
</reference>
<dbReference type="Pfam" id="PF10884">
    <property type="entry name" value="DUF2683"/>
    <property type="match status" value="1"/>
</dbReference>
<gene>
    <name evidence="1" type="ORF">LXM24_25320</name>
</gene>
<evidence type="ECO:0000313" key="2">
    <source>
        <dbReference type="Proteomes" id="UP001139700"/>
    </source>
</evidence>
<dbReference type="Proteomes" id="UP001139700">
    <property type="component" value="Unassembled WGS sequence"/>
</dbReference>
<comment type="caution">
    <text evidence="1">The sequence shown here is derived from an EMBL/GenBank/DDBJ whole genome shotgun (WGS) entry which is preliminary data.</text>
</comment>
<accession>A0A9X1PEC7</accession>